<gene>
    <name evidence="2" type="ORF">MACJ_002279</name>
</gene>
<dbReference type="AlphaFoldDB" id="A0A976M5X0"/>
<sequence length="107" mass="12222">MDYILGVKKIDKLVKFASSFSHSNTSTPNDAGTSEDNPTGRSPIKYMRCAIPQIVPYRRQTNPFCPNSSNKTGFQFKYKSLLKYPRPIRNRKLAITDLDVPQFPKHT</sequence>
<feature type="compositionally biased region" description="Polar residues" evidence="1">
    <location>
        <begin position="20"/>
        <end position="40"/>
    </location>
</feature>
<dbReference type="Proteomes" id="UP000244803">
    <property type="component" value="Chromosome 3"/>
</dbReference>
<accession>A0A976M5X0</accession>
<protein>
    <submittedName>
        <fullName evidence="2">Uncharacterized protein</fullName>
    </submittedName>
</protein>
<dbReference type="OrthoDB" id="413777at2759"/>
<feature type="region of interest" description="Disordered" evidence="1">
    <location>
        <begin position="20"/>
        <end position="43"/>
    </location>
</feature>
<dbReference type="EMBL" id="CP056066">
    <property type="protein sequence ID" value="UKJ89033.1"/>
    <property type="molecule type" value="Genomic_DNA"/>
</dbReference>
<evidence type="ECO:0000313" key="3">
    <source>
        <dbReference type="Proteomes" id="UP000244803"/>
    </source>
</evidence>
<evidence type="ECO:0000313" key="2">
    <source>
        <dbReference type="EMBL" id="UKJ89033.1"/>
    </source>
</evidence>
<name>A0A976M5X0_THEOR</name>
<proteinExistence type="predicted"/>
<reference evidence="2" key="1">
    <citation type="submission" date="2022-07" db="EMBL/GenBank/DDBJ databases">
        <title>Evaluation of T. orientalis genome assembly methods using nanopore sequencing and analysis of variation between genomes.</title>
        <authorList>
            <person name="Yam J."/>
            <person name="Micallef M.L."/>
            <person name="Liu M."/>
            <person name="Djordjevic S.P."/>
            <person name="Bogema D.R."/>
            <person name="Jenkins C."/>
        </authorList>
    </citation>
    <scope>NUCLEOTIDE SEQUENCE</scope>
    <source>
        <strain evidence="2">Fish Creek</strain>
    </source>
</reference>
<organism evidence="2 3">
    <name type="scientific">Theileria orientalis</name>
    <dbReference type="NCBI Taxonomy" id="68886"/>
    <lineage>
        <taxon>Eukaryota</taxon>
        <taxon>Sar</taxon>
        <taxon>Alveolata</taxon>
        <taxon>Apicomplexa</taxon>
        <taxon>Aconoidasida</taxon>
        <taxon>Piroplasmida</taxon>
        <taxon>Theileriidae</taxon>
        <taxon>Theileria</taxon>
    </lineage>
</organism>
<evidence type="ECO:0000256" key="1">
    <source>
        <dbReference type="SAM" id="MobiDB-lite"/>
    </source>
</evidence>